<dbReference type="InterPro" id="IPR051201">
    <property type="entry name" value="Chloro_Bact_Ser_Proteases"/>
</dbReference>
<dbReference type="PANTHER" id="PTHR43343:SF3">
    <property type="entry name" value="PROTEASE DO-LIKE 8, CHLOROPLASTIC"/>
    <property type="match status" value="1"/>
</dbReference>
<evidence type="ECO:0000313" key="4">
    <source>
        <dbReference type="EMBL" id="QDU64870.1"/>
    </source>
</evidence>
<feature type="region of interest" description="Disordered" evidence="3">
    <location>
        <begin position="291"/>
        <end position="313"/>
    </location>
</feature>
<protein>
    <submittedName>
        <fullName evidence="4">Serine protease HhoB</fullName>
    </submittedName>
</protein>
<dbReference type="OrthoDB" id="248175at2"/>
<dbReference type="SUPFAM" id="SSF50494">
    <property type="entry name" value="Trypsin-like serine proteases"/>
    <property type="match status" value="1"/>
</dbReference>
<evidence type="ECO:0000313" key="5">
    <source>
        <dbReference type="Proteomes" id="UP000317093"/>
    </source>
</evidence>
<dbReference type="GO" id="GO:0006508">
    <property type="term" value="P:proteolysis"/>
    <property type="evidence" value="ECO:0007669"/>
    <property type="project" value="UniProtKB-KW"/>
</dbReference>
<dbReference type="Pfam" id="PF13365">
    <property type="entry name" value="Trypsin_2"/>
    <property type="match status" value="1"/>
</dbReference>
<dbReference type="RefSeq" id="WP_145263372.1">
    <property type="nucleotide sequence ID" value="NZ_CP036279.1"/>
</dbReference>
<dbReference type="GO" id="GO:0004252">
    <property type="term" value="F:serine-type endopeptidase activity"/>
    <property type="evidence" value="ECO:0007669"/>
    <property type="project" value="InterPro"/>
</dbReference>
<keyword evidence="2" id="KW-0378">Hydrolase</keyword>
<keyword evidence="5" id="KW-1185">Reference proteome</keyword>
<dbReference type="PANTHER" id="PTHR43343">
    <property type="entry name" value="PEPTIDASE S12"/>
    <property type="match status" value="1"/>
</dbReference>
<reference evidence="4 5" key="1">
    <citation type="submission" date="2019-02" db="EMBL/GenBank/DDBJ databases">
        <title>Deep-cultivation of Planctomycetes and their phenomic and genomic characterization uncovers novel biology.</title>
        <authorList>
            <person name="Wiegand S."/>
            <person name="Jogler M."/>
            <person name="Boedeker C."/>
            <person name="Pinto D."/>
            <person name="Vollmers J."/>
            <person name="Rivas-Marin E."/>
            <person name="Kohn T."/>
            <person name="Peeters S.H."/>
            <person name="Heuer A."/>
            <person name="Rast P."/>
            <person name="Oberbeckmann S."/>
            <person name="Bunk B."/>
            <person name="Jeske O."/>
            <person name="Meyerdierks A."/>
            <person name="Storesund J.E."/>
            <person name="Kallscheuer N."/>
            <person name="Luecker S."/>
            <person name="Lage O.M."/>
            <person name="Pohl T."/>
            <person name="Merkel B.J."/>
            <person name="Hornburger P."/>
            <person name="Mueller R.-W."/>
            <person name="Bruemmer F."/>
            <person name="Labrenz M."/>
            <person name="Spormann A.M."/>
            <person name="Op den Camp H."/>
            <person name="Overmann J."/>
            <person name="Amann R."/>
            <person name="Jetten M.S.M."/>
            <person name="Mascher T."/>
            <person name="Medema M.H."/>
            <person name="Devos D.P."/>
            <person name="Kaster A.-K."/>
            <person name="Ovreas L."/>
            <person name="Rohde M."/>
            <person name="Galperin M.Y."/>
            <person name="Jogler C."/>
        </authorList>
    </citation>
    <scope>NUCLEOTIDE SEQUENCE [LARGE SCALE GENOMIC DNA]</scope>
    <source>
        <strain evidence="4 5">Pan216</strain>
    </source>
</reference>
<name>A0A518BD10_9BACT</name>
<dbReference type="Gene3D" id="2.40.10.120">
    <property type="match status" value="1"/>
</dbReference>
<evidence type="ECO:0000256" key="1">
    <source>
        <dbReference type="ARBA" id="ARBA00022670"/>
    </source>
</evidence>
<dbReference type="InterPro" id="IPR009003">
    <property type="entry name" value="Peptidase_S1_PA"/>
</dbReference>
<dbReference type="AlphaFoldDB" id="A0A518BD10"/>
<accession>A0A518BD10</accession>
<proteinExistence type="predicted"/>
<dbReference type="KEGG" id="knv:Pan216_57630"/>
<evidence type="ECO:0000256" key="2">
    <source>
        <dbReference type="ARBA" id="ARBA00022801"/>
    </source>
</evidence>
<keyword evidence="1 4" id="KW-0645">Protease</keyword>
<evidence type="ECO:0000256" key="3">
    <source>
        <dbReference type="SAM" id="MobiDB-lite"/>
    </source>
</evidence>
<dbReference type="PRINTS" id="PR00834">
    <property type="entry name" value="PROTEASES2C"/>
</dbReference>
<dbReference type="EMBL" id="CP036279">
    <property type="protein sequence ID" value="QDU64870.1"/>
    <property type="molecule type" value="Genomic_DNA"/>
</dbReference>
<dbReference type="Proteomes" id="UP000317093">
    <property type="component" value="Chromosome"/>
</dbReference>
<sequence>MLLGATMLALAAVAADYERIELRSGTAVVGEVLKERADEIVVDLGSDVIVIPTADVVRRSSGDSPVKAMSVASHRYGDSGHLFATADLPPAPIKDLVKRFGEAVVVVKTPSGTGSGFFIDDDGHCVTNYHVVEKESRITVDIFQKSGQSFTEKSIGDVEIVALNPFFDLALIKVPTRKDIVFKHVFLGFSDELRPGEEVFVIGAPLGLSRTVTDGTISNVHRSFSGQVYLQTNAQINPGNSGGPLFNTRGQVIGVINMKVPLGEGLGFAIPVNYLKDFLRHREAFSFNKDQPNTGYRYLDPPRRRRFEKPASK</sequence>
<gene>
    <name evidence="4" type="primary">hhoB_3</name>
    <name evidence="4" type="ORF">Pan216_57630</name>
</gene>
<dbReference type="InterPro" id="IPR001940">
    <property type="entry name" value="Peptidase_S1C"/>
</dbReference>
<organism evidence="4 5">
    <name type="scientific">Kolteria novifilia</name>
    <dbReference type="NCBI Taxonomy" id="2527975"/>
    <lineage>
        <taxon>Bacteria</taxon>
        <taxon>Pseudomonadati</taxon>
        <taxon>Planctomycetota</taxon>
        <taxon>Planctomycetia</taxon>
        <taxon>Kolteriales</taxon>
        <taxon>Kolteriaceae</taxon>
        <taxon>Kolteria</taxon>
    </lineage>
</organism>